<sequence length="261" mass="29674">MSQYFTERHCELLWNAFLKVQTHRNTLSVDVGGFTHARFASGAYRFGPMQHDISTSPDARKFLQQNGFSMIDIIDLSHQGGLPEDRLAALNQTLSNISDAKINAFSKLQFEQMLKAFSRWLFAIQQRSSAHAEAILNNLALSIGLLDDQNQHGTYGEQLIAYWAGDPFTCPGTSTPIQITKMPDIEDLRRYRLNTKYGAEYPEITNQRIDHIQEVLAKVERTCEAERVHKFHLSKASNEDQFESSTQYSLDFTAPLAIKIN</sequence>
<gene>
    <name evidence="1" type="ORF">LIN78_00610</name>
</gene>
<evidence type="ECO:0000313" key="1">
    <source>
        <dbReference type="EMBL" id="MCB6182057.1"/>
    </source>
</evidence>
<protein>
    <submittedName>
        <fullName evidence="1">Uncharacterized protein</fullName>
    </submittedName>
</protein>
<organism evidence="1 2">
    <name type="scientific">Leeia speluncae</name>
    <dbReference type="NCBI Taxonomy" id="2884804"/>
    <lineage>
        <taxon>Bacteria</taxon>
        <taxon>Pseudomonadati</taxon>
        <taxon>Pseudomonadota</taxon>
        <taxon>Betaproteobacteria</taxon>
        <taxon>Neisseriales</taxon>
        <taxon>Leeiaceae</taxon>
        <taxon>Leeia</taxon>
    </lineage>
</organism>
<dbReference type="EMBL" id="JAJBZT010000001">
    <property type="protein sequence ID" value="MCB6182057.1"/>
    <property type="molecule type" value="Genomic_DNA"/>
</dbReference>
<keyword evidence="2" id="KW-1185">Reference proteome</keyword>
<accession>A0ABS8D1I7</accession>
<proteinExistence type="predicted"/>
<dbReference type="Proteomes" id="UP001165395">
    <property type="component" value="Unassembled WGS sequence"/>
</dbReference>
<comment type="caution">
    <text evidence="1">The sequence shown here is derived from an EMBL/GenBank/DDBJ whole genome shotgun (WGS) entry which is preliminary data.</text>
</comment>
<reference evidence="1" key="1">
    <citation type="submission" date="2021-10" db="EMBL/GenBank/DDBJ databases">
        <title>The complete genome sequence of Leeia sp. TBRC 13508.</title>
        <authorList>
            <person name="Charoenyingcharoen P."/>
            <person name="Yukphan P."/>
        </authorList>
    </citation>
    <scope>NUCLEOTIDE SEQUENCE</scope>
    <source>
        <strain evidence="1">TBRC 13508</strain>
    </source>
</reference>
<dbReference type="RefSeq" id="WP_227177456.1">
    <property type="nucleotide sequence ID" value="NZ_JAJBZT010000001.1"/>
</dbReference>
<evidence type="ECO:0000313" key="2">
    <source>
        <dbReference type="Proteomes" id="UP001165395"/>
    </source>
</evidence>
<name>A0ABS8D1I7_9NEIS</name>